<organism evidence="1 2">
    <name type="scientific">Laspinema palackyanum D2a</name>
    <dbReference type="NCBI Taxonomy" id="2953684"/>
    <lineage>
        <taxon>Bacteria</taxon>
        <taxon>Bacillati</taxon>
        <taxon>Cyanobacteriota</taxon>
        <taxon>Cyanophyceae</taxon>
        <taxon>Oscillatoriophycideae</taxon>
        <taxon>Oscillatoriales</taxon>
        <taxon>Laspinemataceae</taxon>
        <taxon>Laspinema</taxon>
        <taxon>Laspinema palackyanum</taxon>
    </lineage>
</organism>
<dbReference type="Proteomes" id="UP001525890">
    <property type="component" value="Unassembled WGS sequence"/>
</dbReference>
<dbReference type="RefSeq" id="WP_368004940.1">
    <property type="nucleotide sequence ID" value="NZ_JAMXFF010000002.1"/>
</dbReference>
<evidence type="ECO:0000313" key="2">
    <source>
        <dbReference type="Proteomes" id="UP001525890"/>
    </source>
</evidence>
<reference evidence="1 2" key="1">
    <citation type="journal article" date="2022" name="Front. Microbiol.">
        <title>High genomic differentiation and limited gene flow indicate recent cryptic speciation within the genus Laspinema (cyanobacteria).</title>
        <authorList>
            <person name="Stanojkovic A."/>
            <person name="Skoupy S."/>
            <person name="Skaloud P."/>
            <person name="Dvorak P."/>
        </authorList>
    </citation>
    <scope>NUCLEOTIDE SEQUENCE [LARGE SCALE GENOMIC DNA]</scope>
    <source>
        <strain evidence="1 2">D2a</strain>
    </source>
</reference>
<dbReference type="EMBL" id="JAMXFF010000002">
    <property type="protein sequence ID" value="MCT7965236.1"/>
    <property type="molecule type" value="Genomic_DNA"/>
</dbReference>
<accession>A0ABT2MMW3</accession>
<gene>
    <name evidence="1" type="ORF">NG799_02680</name>
</gene>
<proteinExistence type="predicted"/>
<protein>
    <submittedName>
        <fullName evidence="1">Low temperature-induced protein</fullName>
    </submittedName>
</protein>
<comment type="caution">
    <text evidence="1">The sequence shown here is derived from an EMBL/GenBank/DDBJ whole genome shotgun (WGS) entry which is preliminary data.</text>
</comment>
<name>A0ABT2MMW3_9CYAN</name>
<evidence type="ECO:0000313" key="1">
    <source>
        <dbReference type="EMBL" id="MCT7965236.1"/>
    </source>
</evidence>
<sequence length="128" mass="13918">MEILDQENHNMPSISLKLPTLRPLRFLLAVCVSALLFFTSAFPAYATTSSPTKGEDQMLKIEKKSLEAIGDDPYTLKDEIDETNPGLNGVQGAADQDKMISPQDAKADGATSFIDQVKNSVENITGKD</sequence>
<keyword evidence="2" id="KW-1185">Reference proteome</keyword>